<dbReference type="PANTHER" id="PTHR13693">
    <property type="entry name" value="CLASS II AMINOTRANSFERASE/8-AMINO-7-OXONONANOATE SYNTHASE"/>
    <property type="match status" value="1"/>
</dbReference>
<comment type="cofactor">
    <cofactor evidence="1">
        <name>pyridoxal 5'-phosphate</name>
        <dbReference type="ChEBI" id="CHEBI:597326"/>
    </cofactor>
</comment>
<dbReference type="GO" id="GO:0016740">
    <property type="term" value="F:transferase activity"/>
    <property type="evidence" value="ECO:0007669"/>
    <property type="project" value="UniProtKB-KW"/>
</dbReference>
<dbReference type="Proteomes" id="UP001054857">
    <property type="component" value="Unassembled WGS sequence"/>
</dbReference>
<keyword evidence="7" id="KW-1185">Reference proteome</keyword>
<feature type="compositionally biased region" description="Low complexity" evidence="5">
    <location>
        <begin position="125"/>
        <end position="176"/>
    </location>
</feature>
<dbReference type="InterPro" id="IPR015424">
    <property type="entry name" value="PyrdxlP-dep_Trfase"/>
</dbReference>
<dbReference type="EMBL" id="BMAR01000045">
    <property type="protein sequence ID" value="GFR51059.1"/>
    <property type="molecule type" value="Genomic_DNA"/>
</dbReference>
<dbReference type="Gene3D" id="3.40.640.10">
    <property type="entry name" value="Type I PLP-dependent aspartate aminotransferase-like (Major domain)"/>
    <property type="match status" value="1"/>
</dbReference>
<evidence type="ECO:0000256" key="4">
    <source>
        <dbReference type="ARBA" id="ARBA00022898"/>
    </source>
</evidence>
<keyword evidence="3" id="KW-0808">Transferase</keyword>
<dbReference type="GO" id="GO:0009102">
    <property type="term" value="P:biotin biosynthetic process"/>
    <property type="evidence" value="ECO:0007669"/>
    <property type="project" value="TreeGrafter"/>
</dbReference>
<comment type="caution">
    <text evidence="6">The sequence shown here is derived from an EMBL/GenBank/DDBJ whole genome shotgun (WGS) entry which is preliminary data.</text>
</comment>
<organism evidence="6 7">
    <name type="scientific">Astrephomene gubernaculifera</name>
    <dbReference type="NCBI Taxonomy" id="47775"/>
    <lineage>
        <taxon>Eukaryota</taxon>
        <taxon>Viridiplantae</taxon>
        <taxon>Chlorophyta</taxon>
        <taxon>core chlorophytes</taxon>
        <taxon>Chlorophyceae</taxon>
        <taxon>CS clade</taxon>
        <taxon>Chlamydomonadales</taxon>
        <taxon>Astrephomenaceae</taxon>
        <taxon>Astrephomene</taxon>
    </lineage>
</organism>
<evidence type="ECO:0000256" key="5">
    <source>
        <dbReference type="SAM" id="MobiDB-lite"/>
    </source>
</evidence>
<feature type="region of interest" description="Disordered" evidence="5">
    <location>
        <begin position="121"/>
        <end position="176"/>
    </location>
</feature>
<evidence type="ECO:0000313" key="6">
    <source>
        <dbReference type="EMBL" id="GFR51059.1"/>
    </source>
</evidence>
<protein>
    <submittedName>
        <fullName evidence="6">Uncharacterized protein</fullName>
    </submittedName>
</protein>
<keyword evidence="4" id="KW-0663">Pyridoxal phosphate</keyword>
<dbReference type="SUPFAM" id="SSF53383">
    <property type="entry name" value="PLP-dependent transferases"/>
    <property type="match status" value="1"/>
</dbReference>
<sequence>MFSKTMDPVQDGLGLWDDWLHSSLAYLRKEHLLRTLRPTVCCNSSSEALIHRADLEAWIAGQPPVVQHYDHCGSLAGSAASTSLPSYDNKPYQHVVQHYSGDELVQATSTAISGSSNCCCPSDRQPAGQSGPGSPATAAAANTTSSRTSSAPSPSSSSSPTATTTPATTRDPADPGSLVRLRLFSLNDYLGLASHPEVAGAAARAAAKVGLGPRSSGVVAGYTHSHRQLEQGLARLKGTEEALLLPTGFAANLAAITCLAAAAAGGG</sequence>
<evidence type="ECO:0000256" key="1">
    <source>
        <dbReference type="ARBA" id="ARBA00001933"/>
    </source>
</evidence>
<evidence type="ECO:0000256" key="2">
    <source>
        <dbReference type="ARBA" id="ARBA00010008"/>
    </source>
</evidence>
<dbReference type="AlphaFoldDB" id="A0AAD3DZW0"/>
<accession>A0AAD3DZW0</accession>
<comment type="similarity">
    <text evidence="2">Belongs to the class-II pyridoxal-phosphate-dependent aminotransferase family. BioF subfamily.</text>
</comment>
<dbReference type="PANTHER" id="PTHR13693:SF77">
    <property type="entry name" value="8-AMINO-7-OXONONANOATE SYNTHASE"/>
    <property type="match status" value="1"/>
</dbReference>
<feature type="non-terminal residue" evidence="6">
    <location>
        <position position="267"/>
    </location>
</feature>
<dbReference type="InterPro" id="IPR015421">
    <property type="entry name" value="PyrdxlP-dep_Trfase_major"/>
</dbReference>
<name>A0AAD3DZW0_9CHLO</name>
<gene>
    <name evidence="6" type="ORF">Agub_g13381</name>
</gene>
<dbReference type="InterPro" id="IPR050087">
    <property type="entry name" value="AON_synthase_class-II"/>
</dbReference>
<proteinExistence type="inferred from homology"/>
<reference evidence="6 7" key="1">
    <citation type="journal article" date="2021" name="Sci. Rep.">
        <title>Genome sequencing of the multicellular alga Astrephomene provides insights into convergent evolution of germ-soma differentiation.</title>
        <authorList>
            <person name="Yamashita S."/>
            <person name="Yamamoto K."/>
            <person name="Matsuzaki R."/>
            <person name="Suzuki S."/>
            <person name="Yamaguchi H."/>
            <person name="Hirooka S."/>
            <person name="Minakuchi Y."/>
            <person name="Miyagishima S."/>
            <person name="Kawachi M."/>
            <person name="Toyoda A."/>
            <person name="Nozaki H."/>
        </authorList>
    </citation>
    <scope>NUCLEOTIDE SEQUENCE [LARGE SCALE GENOMIC DNA]</scope>
    <source>
        <strain evidence="6 7">NIES-4017</strain>
    </source>
</reference>
<evidence type="ECO:0000313" key="7">
    <source>
        <dbReference type="Proteomes" id="UP001054857"/>
    </source>
</evidence>
<evidence type="ECO:0000256" key="3">
    <source>
        <dbReference type="ARBA" id="ARBA00022679"/>
    </source>
</evidence>